<dbReference type="eggNOG" id="COG3744">
    <property type="taxonomic scope" value="Bacteria"/>
</dbReference>
<dbReference type="EMBL" id="AOMT01000021">
    <property type="protein sequence ID" value="KDN25285.1"/>
    <property type="molecule type" value="Genomic_DNA"/>
</dbReference>
<organism evidence="2 3">
    <name type="scientific">Moraxella bovoculi 237</name>
    <dbReference type="NCBI Taxonomy" id="743974"/>
    <lineage>
        <taxon>Bacteria</taxon>
        <taxon>Pseudomonadati</taxon>
        <taxon>Pseudomonadota</taxon>
        <taxon>Gammaproteobacteria</taxon>
        <taxon>Moraxellales</taxon>
        <taxon>Moraxellaceae</taxon>
        <taxon>Moraxella</taxon>
    </lineage>
</organism>
<proteinExistence type="predicted"/>
<feature type="domain" description="PIN" evidence="1">
    <location>
        <begin position="20"/>
        <end position="117"/>
    </location>
</feature>
<dbReference type="PANTHER" id="PTHR36173">
    <property type="entry name" value="RIBONUCLEASE VAPC16-RELATED"/>
    <property type="match status" value="1"/>
</dbReference>
<dbReference type="InterPro" id="IPR002716">
    <property type="entry name" value="PIN_dom"/>
</dbReference>
<dbReference type="Proteomes" id="UP000035860">
    <property type="component" value="Unassembled WGS sequence"/>
</dbReference>
<dbReference type="CDD" id="cd09872">
    <property type="entry name" value="PIN_Sll0205-like"/>
    <property type="match status" value="1"/>
</dbReference>
<reference evidence="2 3" key="1">
    <citation type="journal article" date="2014" name="Genome Announc.">
        <title>Draft Genome Sequence of Moraxella bovoculi Strain 237T (ATCC BAA-1259T) Isolated from a Calf with Infectious Bovine Keratoconjunctivitis.</title>
        <authorList>
            <person name="Calcutt M.J."/>
            <person name="Foecking M.F."/>
            <person name="Martin N.T."/>
            <person name="Mhlanga-Mutangadura T."/>
            <person name="Reilly T.J."/>
        </authorList>
    </citation>
    <scope>NUCLEOTIDE SEQUENCE [LARGE SCALE GENOMIC DNA]</scope>
    <source>
        <strain evidence="2 3">237</strain>
    </source>
</reference>
<dbReference type="OrthoDB" id="9798990at2"/>
<sequence>MRTRWFGSGHSKIVCQKIALQTIIGPYNQIFVSPINLWEMSIKYHKGKWDETKLVIRDFEKLVQVNEFEVMPIKLQHARLAGQFQESHADPFDRMLVAQAMSENLTLISKDSKLTKFNINLLW</sequence>
<dbReference type="Gene3D" id="3.40.50.1010">
    <property type="entry name" value="5'-nuclease"/>
    <property type="match status" value="1"/>
</dbReference>
<dbReference type="RefSeq" id="WP_052585300.1">
    <property type="nucleotide sequence ID" value="NZ_AOMT01000021.1"/>
</dbReference>
<dbReference type="InterPro" id="IPR052919">
    <property type="entry name" value="TA_system_RNase"/>
</dbReference>
<protein>
    <submittedName>
        <fullName evidence="2">PilT domain-containing protein</fullName>
    </submittedName>
</protein>
<evidence type="ECO:0000313" key="3">
    <source>
        <dbReference type="Proteomes" id="UP000035860"/>
    </source>
</evidence>
<comment type="caution">
    <text evidence="2">The sequence shown here is derived from an EMBL/GenBank/DDBJ whole genome shotgun (WGS) entry which is preliminary data.</text>
</comment>
<gene>
    <name evidence="2" type="ORF">MBO_04359</name>
</gene>
<name>A0A066UDX0_9GAMM</name>
<keyword evidence="3" id="KW-1185">Reference proteome</keyword>
<dbReference type="PANTHER" id="PTHR36173:SF2">
    <property type="entry name" value="RIBONUCLEASE VAPC16"/>
    <property type="match status" value="1"/>
</dbReference>
<dbReference type="InterPro" id="IPR029060">
    <property type="entry name" value="PIN-like_dom_sf"/>
</dbReference>
<dbReference type="InterPro" id="IPR041705">
    <property type="entry name" value="PIN_Sll0205"/>
</dbReference>
<evidence type="ECO:0000259" key="1">
    <source>
        <dbReference type="Pfam" id="PF01850"/>
    </source>
</evidence>
<accession>A0A066UDX0</accession>
<dbReference type="SUPFAM" id="SSF88723">
    <property type="entry name" value="PIN domain-like"/>
    <property type="match status" value="1"/>
</dbReference>
<dbReference type="AlphaFoldDB" id="A0A066UDX0"/>
<dbReference type="Pfam" id="PF01850">
    <property type="entry name" value="PIN"/>
    <property type="match status" value="1"/>
</dbReference>
<evidence type="ECO:0000313" key="2">
    <source>
        <dbReference type="EMBL" id="KDN25285.1"/>
    </source>
</evidence>